<feature type="region of interest" description="Disordered" evidence="7">
    <location>
        <begin position="15"/>
        <end position="47"/>
    </location>
</feature>
<proteinExistence type="predicted"/>
<evidence type="ECO:0000256" key="5">
    <source>
        <dbReference type="ARBA" id="ARBA00022989"/>
    </source>
</evidence>
<organism evidence="10 11">
    <name type="scientific">Lasiosphaeria miniovina</name>
    <dbReference type="NCBI Taxonomy" id="1954250"/>
    <lineage>
        <taxon>Eukaryota</taxon>
        <taxon>Fungi</taxon>
        <taxon>Dikarya</taxon>
        <taxon>Ascomycota</taxon>
        <taxon>Pezizomycotina</taxon>
        <taxon>Sordariomycetes</taxon>
        <taxon>Sordariomycetidae</taxon>
        <taxon>Sordariales</taxon>
        <taxon>Lasiosphaeriaceae</taxon>
        <taxon>Lasiosphaeria</taxon>
    </lineage>
</organism>
<evidence type="ECO:0000256" key="8">
    <source>
        <dbReference type="SAM" id="Phobius"/>
    </source>
</evidence>
<name>A0AA40EFG0_9PEZI</name>
<dbReference type="AlphaFoldDB" id="A0AA40EFG0"/>
<keyword evidence="2" id="KW-0328">Glycosyltransferase</keyword>
<dbReference type="GO" id="GO:0016757">
    <property type="term" value="F:glycosyltransferase activity"/>
    <property type="evidence" value="ECO:0007669"/>
    <property type="project" value="UniProtKB-KW"/>
</dbReference>
<evidence type="ECO:0000259" key="9">
    <source>
        <dbReference type="Pfam" id="PF00535"/>
    </source>
</evidence>
<evidence type="ECO:0000256" key="3">
    <source>
        <dbReference type="ARBA" id="ARBA00022679"/>
    </source>
</evidence>
<dbReference type="InterPro" id="IPR029044">
    <property type="entry name" value="Nucleotide-diphossugar_trans"/>
</dbReference>
<dbReference type="EMBL" id="JAUIRO010000001">
    <property type="protein sequence ID" value="KAK0733308.1"/>
    <property type="molecule type" value="Genomic_DNA"/>
</dbReference>
<evidence type="ECO:0000256" key="6">
    <source>
        <dbReference type="ARBA" id="ARBA00023136"/>
    </source>
</evidence>
<dbReference type="Proteomes" id="UP001172101">
    <property type="component" value="Unassembled WGS sequence"/>
</dbReference>
<feature type="transmembrane region" description="Helical" evidence="8">
    <location>
        <begin position="84"/>
        <end position="106"/>
    </location>
</feature>
<dbReference type="CDD" id="cd06421">
    <property type="entry name" value="CESA_CelA_like"/>
    <property type="match status" value="1"/>
</dbReference>
<dbReference type="InterPro" id="IPR001173">
    <property type="entry name" value="Glyco_trans_2-like"/>
</dbReference>
<dbReference type="PANTHER" id="PTHR43867:SF2">
    <property type="entry name" value="CELLULOSE SYNTHASE CATALYTIC SUBUNIT A [UDP-FORMING]"/>
    <property type="match status" value="1"/>
</dbReference>
<evidence type="ECO:0000256" key="4">
    <source>
        <dbReference type="ARBA" id="ARBA00022692"/>
    </source>
</evidence>
<dbReference type="Gene3D" id="3.90.550.10">
    <property type="entry name" value="Spore Coat Polysaccharide Biosynthesis Protein SpsA, Chain A"/>
    <property type="match status" value="1"/>
</dbReference>
<dbReference type="GO" id="GO:0016020">
    <property type="term" value="C:membrane"/>
    <property type="evidence" value="ECO:0007669"/>
    <property type="project" value="UniProtKB-SubCell"/>
</dbReference>
<dbReference type="Pfam" id="PF00535">
    <property type="entry name" value="Glycos_transf_2"/>
    <property type="match status" value="1"/>
</dbReference>
<keyword evidence="3 10" id="KW-0808">Transferase</keyword>
<dbReference type="InterPro" id="IPR050321">
    <property type="entry name" value="Glycosyltr_2/OpgH_subfam"/>
</dbReference>
<evidence type="ECO:0000256" key="1">
    <source>
        <dbReference type="ARBA" id="ARBA00004141"/>
    </source>
</evidence>
<protein>
    <submittedName>
        <fullName evidence="10">Nucleotide-diphospho-sugar transferase</fullName>
    </submittedName>
</protein>
<evidence type="ECO:0000313" key="11">
    <source>
        <dbReference type="Proteomes" id="UP001172101"/>
    </source>
</evidence>
<keyword evidence="6 8" id="KW-0472">Membrane</keyword>
<sequence length="411" mass="45335">MRSILEESRTGRSLLPLYASSSTSASPRSSPPPSHSKSPVSSADKSSFNPAIIDEDYLVVRTVHGNDEGDAMHFKSWQRLSGRLLFVTGAIPAFLGIWASVIQLGALRDPVLRETVMPLRILLATLMTYVGFIDSLDSMILAIVMVYNSIGKWRPKLRLLGDNVPSVDVIVAVCNERIDIVQDTVRAALNVDYPTNRFRVIVADDGRSQKLEAWILQLAVDTPNLHYTARVKNGGKPDYKAGNLNHAMRFAETLPGGAAEFVAGLDADMIPERRWLRAVAAHIVRDSKMGMVCPTQLFYNMPNGDPLCQSSLINWKCADIFRDHVGCGWNLGSGWIVRRLAIDDINGFPTDCLVEDICSSMLTMAEGWKTAYIPEGLQYGLVPETYLGHVKQVSTSLAPFPLTLRSMKSRG</sequence>
<comment type="subcellular location">
    <subcellularLocation>
        <location evidence="1">Membrane</location>
        <topology evidence="1">Multi-pass membrane protein</topology>
    </subcellularLocation>
</comment>
<feature type="compositionally biased region" description="Low complexity" evidence="7">
    <location>
        <begin position="15"/>
        <end position="28"/>
    </location>
</feature>
<dbReference type="GeneID" id="85329644"/>
<comment type="caution">
    <text evidence="10">The sequence shown here is derived from an EMBL/GenBank/DDBJ whole genome shotgun (WGS) entry which is preliminary data.</text>
</comment>
<accession>A0AA40EFG0</accession>
<feature type="compositionally biased region" description="Low complexity" evidence="7">
    <location>
        <begin position="35"/>
        <end position="47"/>
    </location>
</feature>
<feature type="domain" description="Glycosyltransferase 2-like" evidence="9">
    <location>
        <begin position="169"/>
        <end position="309"/>
    </location>
</feature>
<gene>
    <name evidence="10" type="ORF">B0T26DRAFT_759116</name>
</gene>
<reference evidence="10" key="1">
    <citation type="submission" date="2023-06" db="EMBL/GenBank/DDBJ databases">
        <title>Genome-scale phylogeny and comparative genomics of the fungal order Sordariales.</title>
        <authorList>
            <consortium name="Lawrence Berkeley National Laboratory"/>
            <person name="Hensen N."/>
            <person name="Bonometti L."/>
            <person name="Westerberg I."/>
            <person name="Brannstrom I.O."/>
            <person name="Guillou S."/>
            <person name="Cros-Aarteil S."/>
            <person name="Calhoun S."/>
            <person name="Haridas S."/>
            <person name="Kuo A."/>
            <person name="Mondo S."/>
            <person name="Pangilinan J."/>
            <person name="Riley R."/>
            <person name="LaButti K."/>
            <person name="Andreopoulos B."/>
            <person name="Lipzen A."/>
            <person name="Chen C."/>
            <person name="Yanf M."/>
            <person name="Daum C."/>
            <person name="Ng V."/>
            <person name="Clum A."/>
            <person name="Steindorff A."/>
            <person name="Ohm R."/>
            <person name="Martin F."/>
            <person name="Silar P."/>
            <person name="Natvig D."/>
            <person name="Lalanne C."/>
            <person name="Gautier V."/>
            <person name="Ament-velasquez S.L."/>
            <person name="Kruys A."/>
            <person name="Hutchinson M.I."/>
            <person name="Powell A.J."/>
            <person name="Barry K."/>
            <person name="Miller A.N."/>
            <person name="Grigoriev I.V."/>
            <person name="Debuchy R."/>
            <person name="Gladieux P."/>
            <person name="Thoren M.H."/>
            <person name="Johannesson H."/>
        </authorList>
    </citation>
    <scope>NUCLEOTIDE SEQUENCE</scope>
    <source>
        <strain evidence="10">SMH2392-1A</strain>
    </source>
</reference>
<keyword evidence="4 8" id="KW-0812">Transmembrane</keyword>
<keyword evidence="5 8" id="KW-1133">Transmembrane helix</keyword>
<dbReference type="SUPFAM" id="SSF53448">
    <property type="entry name" value="Nucleotide-diphospho-sugar transferases"/>
    <property type="match status" value="1"/>
</dbReference>
<evidence type="ECO:0000256" key="2">
    <source>
        <dbReference type="ARBA" id="ARBA00022676"/>
    </source>
</evidence>
<evidence type="ECO:0000313" key="10">
    <source>
        <dbReference type="EMBL" id="KAK0733308.1"/>
    </source>
</evidence>
<dbReference type="PANTHER" id="PTHR43867">
    <property type="entry name" value="CELLULOSE SYNTHASE CATALYTIC SUBUNIT A [UDP-FORMING]"/>
    <property type="match status" value="1"/>
</dbReference>
<feature type="transmembrane region" description="Helical" evidence="8">
    <location>
        <begin position="126"/>
        <end position="150"/>
    </location>
</feature>
<dbReference type="RefSeq" id="XP_060302185.1">
    <property type="nucleotide sequence ID" value="XM_060446374.1"/>
</dbReference>
<evidence type="ECO:0000256" key="7">
    <source>
        <dbReference type="SAM" id="MobiDB-lite"/>
    </source>
</evidence>
<keyword evidence="11" id="KW-1185">Reference proteome</keyword>